<dbReference type="SUPFAM" id="SSF109993">
    <property type="entry name" value="VPS9 domain"/>
    <property type="match status" value="1"/>
</dbReference>
<dbReference type="InterPro" id="IPR003123">
    <property type="entry name" value="VPS9"/>
</dbReference>
<dbReference type="PROSITE" id="PS50001">
    <property type="entry name" value="SH2"/>
    <property type="match status" value="1"/>
</dbReference>
<dbReference type="Gene3D" id="1.20.1050.80">
    <property type="entry name" value="VPS9 domain"/>
    <property type="match status" value="1"/>
</dbReference>
<name>A0A182VWQ7_9DIPT</name>
<dbReference type="GO" id="GO:0005085">
    <property type="term" value="F:guanyl-nucleotide exchange factor activity"/>
    <property type="evidence" value="ECO:0007669"/>
    <property type="project" value="InterPro"/>
</dbReference>
<feature type="region of interest" description="Disordered" evidence="4">
    <location>
        <begin position="1905"/>
        <end position="1925"/>
    </location>
</feature>
<evidence type="ECO:0000313" key="9">
    <source>
        <dbReference type="Proteomes" id="UP000075920"/>
    </source>
</evidence>
<dbReference type="SUPFAM" id="SSF55550">
    <property type="entry name" value="SH2 domain"/>
    <property type="match status" value="1"/>
</dbReference>
<keyword evidence="9" id="KW-1185">Reference proteome</keyword>
<accession>A0A182VWQ7</accession>
<feature type="region of interest" description="Disordered" evidence="4">
    <location>
        <begin position="485"/>
        <end position="548"/>
    </location>
</feature>
<dbReference type="Gene3D" id="3.30.505.10">
    <property type="entry name" value="SH2 domain"/>
    <property type="match status" value="1"/>
</dbReference>
<proteinExistence type="inferred from homology"/>
<evidence type="ECO:0008006" key="10">
    <source>
        <dbReference type="Google" id="ProtNLM"/>
    </source>
</evidence>
<dbReference type="GO" id="GO:0005096">
    <property type="term" value="F:GTPase activator activity"/>
    <property type="evidence" value="ECO:0007669"/>
    <property type="project" value="UniProtKB-KW"/>
</dbReference>
<dbReference type="GO" id="GO:0030139">
    <property type="term" value="C:endocytic vesicle"/>
    <property type="evidence" value="ECO:0007669"/>
    <property type="project" value="TreeGrafter"/>
</dbReference>
<feature type="compositionally biased region" description="Polar residues" evidence="4">
    <location>
        <begin position="1905"/>
        <end position="1919"/>
    </location>
</feature>
<dbReference type="SMART" id="SM00314">
    <property type="entry name" value="RA"/>
    <property type="match status" value="1"/>
</dbReference>
<dbReference type="EnsemblMetazoa" id="AMIN002506-RA">
    <property type="protein sequence ID" value="AMIN002506-PA"/>
    <property type="gene ID" value="AMIN002506"/>
</dbReference>
<feature type="domain" description="Ras-associating" evidence="6">
    <location>
        <begin position="1751"/>
        <end position="1839"/>
    </location>
</feature>
<dbReference type="InterPro" id="IPR029071">
    <property type="entry name" value="Ubiquitin-like_domsf"/>
</dbReference>
<keyword evidence="2" id="KW-0343">GTPase activation</keyword>
<evidence type="ECO:0000256" key="1">
    <source>
        <dbReference type="ARBA" id="ARBA00006919"/>
    </source>
</evidence>
<feature type="compositionally biased region" description="Low complexity" evidence="4">
    <location>
        <begin position="497"/>
        <end position="510"/>
    </location>
</feature>
<dbReference type="InterPro" id="IPR000980">
    <property type="entry name" value="SH2"/>
</dbReference>
<feature type="region of interest" description="Disordered" evidence="4">
    <location>
        <begin position="625"/>
        <end position="669"/>
    </location>
</feature>
<dbReference type="PROSITE" id="PS50200">
    <property type="entry name" value="RA"/>
    <property type="match status" value="1"/>
</dbReference>
<reference evidence="8" key="2">
    <citation type="submission" date="2020-05" db="UniProtKB">
        <authorList>
            <consortium name="EnsemblMetazoa"/>
        </authorList>
    </citation>
    <scope>IDENTIFICATION</scope>
    <source>
        <strain evidence="8">MINIMUS1</strain>
    </source>
</reference>
<feature type="region of interest" description="Disordered" evidence="4">
    <location>
        <begin position="160"/>
        <end position="198"/>
    </location>
</feature>
<dbReference type="Pfam" id="PF23268">
    <property type="entry name" value="RIN1"/>
    <property type="match status" value="1"/>
</dbReference>
<evidence type="ECO:0000259" key="5">
    <source>
        <dbReference type="PROSITE" id="PS50001"/>
    </source>
</evidence>
<feature type="compositionally biased region" description="Polar residues" evidence="4">
    <location>
        <begin position="101"/>
        <end position="114"/>
    </location>
</feature>
<feature type="domain" description="VPS9" evidence="7">
    <location>
        <begin position="1592"/>
        <end position="1736"/>
    </location>
</feature>
<dbReference type="Pfam" id="PF02204">
    <property type="entry name" value="VPS9"/>
    <property type="match status" value="1"/>
</dbReference>
<sequence>MESETDDNCYERKDIPVDSFGGDFYHSRDVTTRQLNRHHLVNCASDLSPANVRPISLPAKLSNPDGGTCNGGRDQLDSGTNLVDSSSLIRRYAEVTKFKQDVSSGSGNNCSNRLSKGPPDSSLAMAKRRLSALHSSVQQNEVETMDDDMMPLLSSNRELSQEELYESHTSLVSSSEGGIMAEGEETSSDESQESTSSANPTAIVMSLLERLLRSHPVWFLPGIQRSGAIHLLQGKEEGTFIVRGSSQSKTMAVSVRLPVNAGPYIEHYLIQSNNGQLSLESSRFKFDSIPALIAHYTQCCDELPVQLCLPVALREAKNRQQLSSLALLGQEFWRYPMASSPKPKPTTVPATPSATSSHMNTPSEATHSSGIGISVLNHTPIGHGTSITGGASLGGGGMVNAFGETPTDTFSTLSSFTVSNGQTLLSPESIDSAIMMSPMTDQNQTGIIGKTSTFKARKQQITSPTTQHEVEKQIELFNANILGHGSHGGHSNGDVTGGEMTSSTSSSMESRQGDVLNATSTLERKPRAPRPTPPNTLNIKPIRSPPAPPARRIKLQIAENSPTVERTTQMFQKDTDFTPTTGFPTRDTAFQRRETPVLTTGASNYSVSHVCNTVWYCDTDTVEDGQAKQPPAGQANDHKPELDNHCFSVPASTRVSRRNKRKESKHYQESDILESPSVYCRSTLVDKISDYEDIWTQDANKGDRRSLLGQRHGTFGQEDLTLKGLVSPSIESMSYRQGKLTSYRGPAAHGGTHTYSVDNLAVGMGGLDSASDRASTPTDKPARPPVALKTFSPIPKDEARFGRPALADVRQRSCMNISHTTPAGTPVTLEDAIGGFGCGGQEQKQTSPFYADPADILSNIIRRSPLNRLASSNSSQRHSEPPKQLFGNEDALSYTVHPWGNGNGCNVNNNFAASLDELALEKNDSMLSGVRMQELSITGGNGVHGTNDYDSDIRWKTPTTSLKTIEPATKPHHQKSTDSLMGRPITIHQIIAKKMPALNLSERLVDGMLANDSGIGGNGESGFGTLGNRGQRKSAYDNVEKHANAYASSAINSAHSDDGTVFSEPWDSSQWDSFLPNEQSSMEVANMGNSYDNSSTVAKESRYRKDAQQQLPQSQQKVATILRSRSCRDREILFGQKSFLYLPCGGTEGGHIYVNQNDATVMNCIYDDGVTSPPSSSGCGYGSRDRLDRRRRERLAGRWGADGSSRKSFANTSQGPTVNGIVTVVASTPLRHEGECRSKVDLASGARSDNGVNAPFAVGKQQQLENATRVERQSHARATRKRPAPEDVKCWQKSQSLQALSCTTVGSGGRFDRLFGGFRVQDGLPLPVCEYSGKRTPATDGNFCSVLLLDGWCRVEYDECDPSSSLSDNTTIMIDDCTILNSLDSNVVPRDADVEQLFGLDAQGNIIINVGHIEEERGRTLLVKKRRYRKIFSRLDQGKEINETTRFDGMWHKLVHKLFTCCEEKLVRGHPRNRSSHNGPGESIATYAFYLANKPDSTFSRNISNFIACTKESKAAPHPQVVMRNMRQFMSGMKNYLVKHGEGDFAGEVQKARAQLKADEFLNLDSILEEVMHKLVILPLREHLYGLFVDYYSQSGDILLIVEKVRSTAGRGPLAFGIKGNVIPPSPTAMRQIATLFVRLQEAELPLAKLDLLLAAVSTIFEATTCCNGQQLSADDFLPVLVMVVAHCGFIGAEIEAEYMWGLLQPSLLSGEAGYYLTALCSAVHVLKNFSLSEQEGTSTLDWDSSTMPNCSSVLRVIIPDEYNGSIQTRTLPIRPHTTTKEVCRIIAHKARITNAQDYGLFKLIDGEETLLHDTECPQDVRMTAKGKHFMIAYKRIDAKIAWPTVMPNNAASNNTMTTSTTNTTNATANNAIIATTTTTTTTTANTTGLSHAKRSYKKEIRRSIMSSPDTAETDQQQLDEQDKASQRMPLWSVAMLHGSRIFSCLKERGTD</sequence>
<evidence type="ECO:0000256" key="2">
    <source>
        <dbReference type="ARBA" id="ARBA00022468"/>
    </source>
</evidence>
<feature type="compositionally biased region" description="Polar residues" evidence="4">
    <location>
        <begin position="1088"/>
        <end position="1098"/>
    </location>
</feature>
<evidence type="ECO:0000259" key="7">
    <source>
        <dbReference type="PROSITE" id="PS51205"/>
    </source>
</evidence>
<dbReference type="InterPro" id="IPR036860">
    <property type="entry name" value="SH2_dom_sf"/>
</dbReference>
<dbReference type="GO" id="GO:0031267">
    <property type="term" value="F:small GTPase binding"/>
    <property type="evidence" value="ECO:0007669"/>
    <property type="project" value="TreeGrafter"/>
</dbReference>
<feature type="compositionally biased region" description="Low complexity" evidence="4">
    <location>
        <begin position="338"/>
        <end position="357"/>
    </location>
</feature>
<feature type="region of interest" description="Disordered" evidence="4">
    <location>
        <begin position="1263"/>
        <end position="1287"/>
    </location>
</feature>
<dbReference type="PROSITE" id="PS51205">
    <property type="entry name" value="VPS9"/>
    <property type="match status" value="1"/>
</dbReference>
<dbReference type="InterPro" id="IPR037191">
    <property type="entry name" value="VPS9_dom_sf"/>
</dbReference>
<dbReference type="Pfam" id="PF00017">
    <property type="entry name" value="SH2"/>
    <property type="match status" value="1"/>
</dbReference>
<dbReference type="SUPFAM" id="SSF54236">
    <property type="entry name" value="Ubiquitin-like"/>
    <property type="match status" value="1"/>
</dbReference>
<evidence type="ECO:0000313" key="8">
    <source>
        <dbReference type="EnsemblMetazoa" id="AMIN002506-PA"/>
    </source>
</evidence>
<comment type="similarity">
    <text evidence="1">Belongs to the RIN (Ras interaction/interference) family.</text>
</comment>
<feature type="compositionally biased region" description="Polar residues" evidence="4">
    <location>
        <begin position="358"/>
        <end position="368"/>
    </location>
</feature>
<dbReference type="STRING" id="112268.A0A182VWQ7"/>
<feature type="compositionally biased region" description="Basic residues" evidence="4">
    <location>
        <begin position="655"/>
        <end position="664"/>
    </location>
</feature>
<feature type="domain" description="SH2" evidence="5">
    <location>
        <begin position="218"/>
        <end position="311"/>
    </location>
</feature>
<evidence type="ECO:0000259" key="6">
    <source>
        <dbReference type="PROSITE" id="PS50200"/>
    </source>
</evidence>
<feature type="compositionally biased region" description="Acidic residues" evidence="4">
    <location>
        <begin position="182"/>
        <end position="192"/>
    </location>
</feature>
<dbReference type="Proteomes" id="UP000075920">
    <property type="component" value="Unassembled WGS sequence"/>
</dbReference>
<keyword evidence="3" id="KW-0727">SH2 domain</keyword>
<feature type="region of interest" description="Disordered" evidence="4">
    <location>
        <begin position="338"/>
        <end position="368"/>
    </location>
</feature>
<dbReference type="InterPro" id="IPR000159">
    <property type="entry name" value="RA_dom"/>
</dbReference>
<dbReference type="GO" id="GO:0005829">
    <property type="term" value="C:cytosol"/>
    <property type="evidence" value="ECO:0007669"/>
    <property type="project" value="TreeGrafter"/>
</dbReference>
<dbReference type="PANTHER" id="PTHR23101:SF104">
    <property type="entry name" value="PROTEIN SPRINT"/>
    <property type="match status" value="1"/>
</dbReference>
<dbReference type="PANTHER" id="PTHR23101">
    <property type="entry name" value="RAB GDP/GTP EXCHANGE FACTOR"/>
    <property type="match status" value="1"/>
</dbReference>
<dbReference type="SMART" id="SM00167">
    <property type="entry name" value="VPS9"/>
    <property type="match status" value="1"/>
</dbReference>
<organism evidence="8 9">
    <name type="scientific">Anopheles minimus</name>
    <dbReference type="NCBI Taxonomy" id="112268"/>
    <lineage>
        <taxon>Eukaryota</taxon>
        <taxon>Metazoa</taxon>
        <taxon>Ecdysozoa</taxon>
        <taxon>Arthropoda</taxon>
        <taxon>Hexapoda</taxon>
        <taxon>Insecta</taxon>
        <taxon>Pterygota</taxon>
        <taxon>Neoptera</taxon>
        <taxon>Endopterygota</taxon>
        <taxon>Diptera</taxon>
        <taxon>Nematocera</taxon>
        <taxon>Culicoidea</taxon>
        <taxon>Culicidae</taxon>
        <taxon>Anophelinae</taxon>
        <taxon>Anopheles</taxon>
    </lineage>
</organism>
<reference evidence="9" key="1">
    <citation type="submission" date="2013-03" db="EMBL/GenBank/DDBJ databases">
        <title>The Genome Sequence of Anopheles minimus MINIMUS1.</title>
        <authorList>
            <consortium name="The Broad Institute Genomics Platform"/>
            <person name="Neafsey D.E."/>
            <person name="Walton C."/>
            <person name="Walker B."/>
            <person name="Young S.K."/>
            <person name="Zeng Q."/>
            <person name="Gargeya S."/>
            <person name="Fitzgerald M."/>
            <person name="Haas B."/>
            <person name="Abouelleil A."/>
            <person name="Allen A.W."/>
            <person name="Alvarado L."/>
            <person name="Arachchi H.M."/>
            <person name="Berlin A.M."/>
            <person name="Chapman S.B."/>
            <person name="Gainer-Dewar J."/>
            <person name="Goldberg J."/>
            <person name="Griggs A."/>
            <person name="Gujja S."/>
            <person name="Hansen M."/>
            <person name="Howarth C."/>
            <person name="Imamovic A."/>
            <person name="Ireland A."/>
            <person name="Larimer J."/>
            <person name="McCowan C."/>
            <person name="Murphy C."/>
            <person name="Pearson M."/>
            <person name="Poon T.W."/>
            <person name="Priest M."/>
            <person name="Roberts A."/>
            <person name="Saif S."/>
            <person name="Shea T."/>
            <person name="Sisk P."/>
            <person name="Sykes S."/>
            <person name="Wortman J."/>
            <person name="Nusbaum C."/>
            <person name="Birren B."/>
        </authorList>
    </citation>
    <scope>NUCLEOTIDE SEQUENCE [LARGE SCALE GENOMIC DNA]</scope>
    <source>
        <strain evidence="9">MINIMUS1</strain>
    </source>
</reference>
<feature type="compositionally biased region" description="Polar residues" evidence="4">
    <location>
        <begin position="167"/>
        <end position="176"/>
    </location>
</feature>
<dbReference type="SMART" id="SM00252">
    <property type="entry name" value="SH2"/>
    <property type="match status" value="1"/>
</dbReference>
<dbReference type="GO" id="GO:0016192">
    <property type="term" value="P:vesicle-mediated transport"/>
    <property type="evidence" value="ECO:0007669"/>
    <property type="project" value="InterPro"/>
</dbReference>
<dbReference type="VEuPathDB" id="VectorBase:AMIN002506"/>
<dbReference type="GO" id="GO:0007165">
    <property type="term" value="P:signal transduction"/>
    <property type="evidence" value="ECO:0007669"/>
    <property type="project" value="InterPro"/>
</dbReference>
<dbReference type="Pfam" id="PF00788">
    <property type="entry name" value="RA"/>
    <property type="match status" value="1"/>
</dbReference>
<evidence type="ECO:0000256" key="3">
    <source>
        <dbReference type="PROSITE-ProRule" id="PRU00191"/>
    </source>
</evidence>
<feature type="region of interest" description="Disordered" evidence="4">
    <location>
        <begin position="101"/>
        <end position="122"/>
    </location>
</feature>
<dbReference type="InterPro" id="IPR045046">
    <property type="entry name" value="Vps9-like"/>
</dbReference>
<dbReference type="CDD" id="cd01776">
    <property type="entry name" value="RA_Rin"/>
    <property type="match status" value="1"/>
</dbReference>
<evidence type="ECO:0000256" key="4">
    <source>
        <dbReference type="SAM" id="MobiDB-lite"/>
    </source>
</evidence>
<feature type="region of interest" description="Disordered" evidence="4">
    <location>
        <begin position="1088"/>
        <end position="1112"/>
    </location>
</feature>
<protein>
    <recommendedName>
        <fullName evidence="10">Protein sprint</fullName>
    </recommendedName>
</protein>